<evidence type="ECO:0000256" key="1">
    <source>
        <dbReference type="ARBA" id="ARBA00010577"/>
    </source>
</evidence>
<keyword evidence="7" id="KW-0966">Cell projection</keyword>
<comment type="similarity">
    <text evidence="1 5">Belongs to the FlgD family.</text>
</comment>
<name>A0ABV7T9H0_9RHOB</name>
<dbReference type="Proteomes" id="UP001595629">
    <property type="component" value="Unassembled WGS sequence"/>
</dbReference>
<dbReference type="EMBL" id="JBHRXI010000001">
    <property type="protein sequence ID" value="MFC3612202.1"/>
    <property type="molecule type" value="Genomic_DNA"/>
</dbReference>
<comment type="function">
    <text evidence="4 5">Required for flagellar hook formation. May act as a scaffolding protein.</text>
</comment>
<dbReference type="InterPro" id="IPR005648">
    <property type="entry name" value="FlgD"/>
</dbReference>
<proteinExistence type="inferred from homology"/>
<gene>
    <name evidence="7" type="ORF">ACFORG_00395</name>
</gene>
<evidence type="ECO:0000256" key="5">
    <source>
        <dbReference type="RuleBase" id="RU362076"/>
    </source>
</evidence>
<evidence type="ECO:0000313" key="8">
    <source>
        <dbReference type="Proteomes" id="UP001595629"/>
    </source>
</evidence>
<dbReference type="RefSeq" id="WP_386733393.1">
    <property type="nucleotide sequence ID" value="NZ_JBHRXI010000001.1"/>
</dbReference>
<evidence type="ECO:0000256" key="4">
    <source>
        <dbReference type="ARBA" id="ARBA00024746"/>
    </source>
</evidence>
<comment type="caution">
    <text evidence="7">The sequence shown here is derived from an EMBL/GenBank/DDBJ whole genome shotgun (WGS) entry which is preliminary data.</text>
</comment>
<feature type="region of interest" description="Disordered" evidence="6">
    <location>
        <begin position="1"/>
        <end position="24"/>
    </location>
</feature>
<evidence type="ECO:0000313" key="7">
    <source>
        <dbReference type="EMBL" id="MFC3612202.1"/>
    </source>
</evidence>
<keyword evidence="7" id="KW-0969">Cilium</keyword>
<keyword evidence="3 5" id="KW-1005">Bacterial flagellum biogenesis</keyword>
<sequence length="217" mass="23101">MTMEITQSASAPRSSTSAKPGNQAGLSSDFETFLNMLTAQARYQDPLEPIDSSQYAAQLAQFSMVEQQVQTNDMLTALVSRLGGASIAELAGWVGMEARSLAPAHYQGTPITVMPQIAENALTAALVVRDATGTVVDRQQVDVSGEAVDWIGGPDLPNGLYSFSTESYQGDELLDDLATPSYRRITEARLKDGEVLLELSGGSIIRSVDVTGLRQGG</sequence>
<evidence type="ECO:0000256" key="2">
    <source>
        <dbReference type="ARBA" id="ARBA00016013"/>
    </source>
</evidence>
<evidence type="ECO:0000256" key="3">
    <source>
        <dbReference type="ARBA" id="ARBA00022795"/>
    </source>
</evidence>
<dbReference type="Pfam" id="PF03963">
    <property type="entry name" value="FlgD"/>
    <property type="match status" value="1"/>
</dbReference>
<protein>
    <recommendedName>
        <fullName evidence="2 5">Basal-body rod modification protein FlgD</fullName>
    </recommendedName>
</protein>
<keyword evidence="7" id="KW-0282">Flagellum</keyword>
<keyword evidence="8" id="KW-1185">Reference proteome</keyword>
<accession>A0ABV7T9H0</accession>
<evidence type="ECO:0000256" key="6">
    <source>
        <dbReference type="SAM" id="MobiDB-lite"/>
    </source>
</evidence>
<organism evidence="7 8">
    <name type="scientific">Lutimaribacter marinistellae</name>
    <dbReference type="NCBI Taxonomy" id="1820329"/>
    <lineage>
        <taxon>Bacteria</taxon>
        <taxon>Pseudomonadati</taxon>
        <taxon>Pseudomonadota</taxon>
        <taxon>Alphaproteobacteria</taxon>
        <taxon>Rhodobacterales</taxon>
        <taxon>Roseobacteraceae</taxon>
        <taxon>Lutimaribacter</taxon>
    </lineage>
</organism>
<reference evidence="8" key="1">
    <citation type="journal article" date="2019" name="Int. J. Syst. Evol. Microbiol.">
        <title>The Global Catalogue of Microorganisms (GCM) 10K type strain sequencing project: providing services to taxonomists for standard genome sequencing and annotation.</title>
        <authorList>
            <consortium name="The Broad Institute Genomics Platform"/>
            <consortium name="The Broad Institute Genome Sequencing Center for Infectious Disease"/>
            <person name="Wu L."/>
            <person name="Ma J."/>
        </authorList>
    </citation>
    <scope>NUCLEOTIDE SEQUENCE [LARGE SCALE GENOMIC DNA]</scope>
    <source>
        <strain evidence="8">KCTC 42911</strain>
    </source>
</reference>